<accession>A0ABU7VBP8</accession>
<name>A0ABU7VBP8_9BACI</name>
<comment type="caution">
    <text evidence="2">The sequence shown here is derived from an EMBL/GenBank/DDBJ whole genome shotgun (WGS) entry which is preliminary data.</text>
</comment>
<gene>
    <name evidence="2" type="ORF">V2W34_03065</name>
</gene>
<dbReference type="Proteomes" id="UP001356080">
    <property type="component" value="Unassembled WGS sequence"/>
</dbReference>
<organism evidence="2 3">
    <name type="scientific">Virgibacillus dokdonensis</name>
    <dbReference type="NCBI Taxonomy" id="302167"/>
    <lineage>
        <taxon>Bacteria</taxon>
        <taxon>Bacillati</taxon>
        <taxon>Bacillota</taxon>
        <taxon>Bacilli</taxon>
        <taxon>Bacillales</taxon>
        <taxon>Bacillaceae</taxon>
        <taxon>Virgibacillus</taxon>
    </lineage>
</organism>
<dbReference type="RefSeq" id="WP_141130701.1">
    <property type="nucleotide sequence ID" value="NZ_CP018622.1"/>
</dbReference>
<protein>
    <submittedName>
        <fullName evidence="2">Uncharacterized protein</fullName>
    </submittedName>
</protein>
<sequence>MMHLFSTALVLMYVIFIAVTFLLAIIYNCRDQWIPFAYASIILAIASPLVAFLFIIGKPTKMSGFMYIFEQVLDANLIAFIIVLLHLYLLFTLGLFLKDSVGKKLSSYFYALINKIRTRKYFRNDRNKENF</sequence>
<proteinExistence type="predicted"/>
<evidence type="ECO:0000256" key="1">
    <source>
        <dbReference type="SAM" id="Phobius"/>
    </source>
</evidence>
<keyword evidence="3" id="KW-1185">Reference proteome</keyword>
<feature type="transmembrane region" description="Helical" evidence="1">
    <location>
        <begin position="6"/>
        <end position="29"/>
    </location>
</feature>
<reference evidence="2 3" key="1">
    <citation type="submission" date="2024-01" db="EMBL/GenBank/DDBJ databases">
        <title>Survival strategy associated with biotechnological potential of Virgibacillus dokdonensis T4.6 isolated from salt-fermented shrimp paste.</title>
        <authorList>
            <person name="Doan T.V."/>
            <person name="Quach N.T."/>
            <person name="Phi Q.-T."/>
        </authorList>
    </citation>
    <scope>NUCLEOTIDE SEQUENCE [LARGE SCALE GENOMIC DNA]</scope>
    <source>
        <strain evidence="2 3">T4.6</strain>
    </source>
</reference>
<keyword evidence="1" id="KW-1133">Transmembrane helix</keyword>
<feature type="transmembrane region" description="Helical" evidence="1">
    <location>
        <begin position="77"/>
        <end position="97"/>
    </location>
</feature>
<keyword evidence="1" id="KW-0472">Membrane</keyword>
<feature type="transmembrane region" description="Helical" evidence="1">
    <location>
        <begin position="36"/>
        <end position="57"/>
    </location>
</feature>
<evidence type="ECO:0000313" key="2">
    <source>
        <dbReference type="EMBL" id="MEF2290992.1"/>
    </source>
</evidence>
<dbReference type="EMBL" id="JAZHPM010000004">
    <property type="protein sequence ID" value="MEF2290992.1"/>
    <property type="molecule type" value="Genomic_DNA"/>
</dbReference>
<evidence type="ECO:0000313" key="3">
    <source>
        <dbReference type="Proteomes" id="UP001356080"/>
    </source>
</evidence>
<keyword evidence="1" id="KW-0812">Transmembrane</keyword>